<dbReference type="EMBL" id="JAQQFN010000009">
    <property type="protein sequence ID" value="MFL9884203.1"/>
    <property type="molecule type" value="Genomic_DNA"/>
</dbReference>
<evidence type="ECO:0000256" key="1">
    <source>
        <dbReference type="SAM" id="SignalP"/>
    </source>
</evidence>
<proteinExistence type="predicted"/>
<sequence>MTKFSRWATGLTLCIAPWLTSLASAQAVDTQVQEGSIGSQTVQLILRLDSHGPSLSGYVFEQDGGLLLTLEETPLVDGPQATPDLSINVKNAKGQSFATLVLHAFRWTDHKLAGDWVDLGSRVRTAFQLRQTALFGESGASVAYDGDLLQTGKSGRYLFRVHAHKSRGEYGGLVDRIDVYDRASGRKVQTLDHLQLDFNYTDTLQFGDYNGDGRTDFRVSRLAVDSSGNRSTGSQSYFLFLDGGFRDFPPLDQLAQDGTLWFLPRGRIDVRAESGIDYSNSLATWNHYRFTSPGTLVFTGSTKGPMNR</sequence>
<feature type="chain" id="PRO_5046835255" description="Repeat domain-containing protein" evidence="1">
    <location>
        <begin position="28"/>
        <end position="308"/>
    </location>
</feature>
<evidence type="ECO:0008006" key="4">
    <source>
        <dbReference type="Google" id="ProtNLM"/>
    </source>
</evidence>
<dbReference type="InterPro" id="IPR028994">
    <property type="entry name" value="Integrin_alpha_N"/>
</dbReference>
<accession>A0ABW8ZPB7</accession>
<organism evidence="2 3">
    <name type="scientific">Paraburkholderia agricolaris</name>
    <dbReference type="NCBI Taxonomy" id="2152888"/>
    <lineage>
        <taxon>Bacteria</taxon>
        <taxon>Pseudomonadati</taxon>
        <taxon>Pseudomonadota</taxon>
        <taxon>Betaproteobacteria</taxon>
        <taxon>Burkholderiales</taxon>
        <taxon>Burkholderiaceae</taxon>
        <taxon>Paraburkholderia</taxon>
    </lineage>
</organism>
<dbReference type="Proteomes" id="UP001629249">
    <property type="component" value="Unassembled WGS sequence"/>
</dbReference>
<protein>
    <recommendedName>
        <fullName evidence="4">Repeat domain-containing protein</fullName>
    </recommendedName>
</protein>
<evidence type="ECO:0000313" key="3">
    <source>
        <dbReference type="Proteomes" id="UP001629249"/>
    </source>
</evidence>
<feature type="signal peptide" evidence="1">
    <location>
        <begin position="1"/>
        <end position="27"/>
    </location>
</feature>
<dbReference type="RefSeq" id="WP_408328805.1">
    <property type="nucleotide sequence ID" value="NZ_JAQQFH010000007.1"/>
</dbReference>
<gene>
    <name evidence="2" type="ORF">PQR66_14270</name>
</gene>
<comment type="caution">
    <text evidence="2">The sequence shown here is derived from an EMBL/GenBank/DDBJ whole genome shotgun (WGS) entry which is preliminary data.</text>
</comment>
<keyword evidence="1" id="KW-0732">Signal</keyword>
<keyword evidence="3" id="KW-1185">Reference proteome</keyword>
<reference evidence="2 3" key="1">
    <citation type="journal article" date="2024" name="Chem. Sci.">
        <title>Discovery of megapolipeptins by genome mining of a Burkholderiales bacteria collection.</title>
        <authorList>
            <person name="Paulo B.S."/>
            <person name="Recchia M.J.J."/>
            <person name="Lee S."/>
            <person name="Fergusson C.H."/>
            <person name="Romanowski S.B."/>
            <person name="Hernandez A."/>
            <person name="Krull N."/>
            <person name="Liu D.Y."/>
            <person name="Cavanagh H."/>
            <person name="Bos A."/>
            <person name="Gray C.A."/>
            <person name="Murphy B.T."/>
            <person name="Linington R.G."/>
            <person name="Eustaquio A.S."/>
        </authorList>
    </citation>
    <scope>NUCLEOTIDE SEQUENCE [LARGE SCALE GENOMIC DNA]</scope>
    <source>
        <strain evidence="2 3">RL16-012-BIC-B</strain>
    </source>
</reference>
<name>A0ABW8ZPB7_9BURK</name>
<evidence type="ECO:0000313" key="2">
    <source>
        <dbReference type="EMBL" id="MFL9884203.1"/>
    </source>
</evidence>
<dbReference type="SUPFAM" id="SSF69318">
    <property type="entry name" value="Integrin alpha N-terminal domain"/>
    <property type="match status" value="1"/>
</dbReference>